<dbReference type="Proteomes" id="UP001165065">
    <property type="component" value="Unassembled WGS sequence"/>
</dbReference>
<evidence type="ECO:0000313" key="2">
    <source>
        <dbReference type="EMBL" id="GMI34245.1"/>
    </source>
</evidence>
<gene>
    <name evidence="2" type="ORF">TrCOL_g3073</name>
</gene>
<dbReference type="AlphaFoldDB" id="A0A9W7G6W3"/>
<comment type="caution">
    <text evidence="2">The sequence shown here is derived from an EMBL/GenBank/DDBJ whole genome shotgun (WGS) entry which is preliminary data.</text>
</comment>
<organism evidence="2 3">
    <name type="scientific">Triparma columacea</name>
    <dbReference type="NCBI Taxonomy" id="722753"/>
    <lineage>
        <taxon>Eukaryota</taxon>
        <taxon>Sar</taxon>
        <taxon>Stramenopiles</taxon>
        <taxon>Ochrophyta</taxon>
        <taxon>Bolidophyceae</taxon>
        <taxon>Parmales</taxon>
        <taxon>Triparmaceae</taxon>
        <taxon>Triparma</taxon>
    </lineage>
</organism>
<evidence type="ECO:0000313" key="3">
    <source>
        <dbReference type="Proteomes" id="UP001165065"/>
    </source>
</evidence>
<reference evidence="3" key="1">
    <citation type="journal article" date="2023" name="Commun. Biol.">
        <title>Genome analysis of Parmales, the sister group of diatoms, reveals the evolutionary specialization of diatoms from phago-mixotrophs to photoautotrophs.</title>
        <authorList>
            <person name="Ban H."/>
            <person name="Sato S."/>
            <person name="Yoshikawa S."/>
            <person name="Yamada K."/>
            <person name="Nakamura Y."/>
            <person name="Ichinomiya M."/>
            <person name="Sato N."/>
            <person name="Blanc-Mathieu R."/>
            <person name="Endo H."/>
            <person name="Kuwata A."/>
            <person name="Ogata H."/>
        </authorList>
    </citation>
    <scope>NUCLEOTIDE SEQUENCE [LARGE SCALE GENOMIC DNA]</scope>
</reference>
<keyword evidence="3" id="KW-1185">Reference proteome</keyword>
<accession>A0A9W7G6W3</accession>
<evidence type="ECO:0000256" key="1">
    <source>
        <dbReference type="SAM" id="MobiDB-lite"/>
    </source>
</evidence>
<proteinExistence type="predicted"/>
<name>A0A9W7G6W3_9STRA</name>
<dbReference type="EMBL" id="BRYA01000854">
    <property type="protein sequence ID" value="GMI34245.1"/>
    <property type="molecule type" value="Genomic_DNA"/>
</dbReference>
<protein>
    <submittedName>
        <fullName evidence="2">Uncharacterized protein</fullName>
    </submittedName>
</protein>
<feature type="region of interest" description="Disordered" evidence="1">
    <location>
        <begin position="1"/>
        <end position="66"/>
    </location>
</feature>
<sequence length="358" mass="38356">MVRFRMDGSVYNSDSSDSEASDSGLHSLELVPLPPSPDDAVGDAGGGPSRHYDPFDPYTHTPSPPTSNLNLFNSAVLLLLGRLYTPRSHHNGVHGYLHLQSFGKGELKSIIKEHVRSSANGNAVVVIEDVVMMGEGGLEELRVVMEEVEGKGMIGDVEVGGVFAVILTGGVGEKEVIKKTAEGKGDYEVEEIVKEAWEDKFGDGGVSRVTKWMVGGGGGFVGMKAMEMEDVKRGVRGRLGEAEGRGVERGWWEGLVVGKGVVEGIAGRMKGWKRLGDTVLNRYGGHEIGGDGVIKAVEGWGGRGGGEGKVGRVRVEGEGEMGDEREGEGERETVFEICEGGDWESVGELRECKEVWRG</sequence>